<evidence type="ECO:0000313" key="2">
    <source>
        <dbReference type="Proteomes" id="UP001590950"/>
    </source>
</evidence>
<evidence type="ECO:0000313" key="1">
    <source>
        <dbReference type="EMBL" id="KAL2040787.1"/>
    </source>
</evidence>
<protein>
    <submittedName>
        <fullName evidence="1">Uncharacterized protein</fullName>
    </submittedName>
</protein>
<keyword evidence="2" id="KW-1185">Reference proteome</keyword>
<proteinExistence type="predicted"/>
<gene>
    <name evidence="1" type="ORF">N7G274_006245</name>
</gene>
<reference evidence="1 2" key="1">
    <citation type="submission" date="2024-09" db="EMBL/GenBank/DDBJ databases">
        <title>Rethinking Asexuality: The Enigmatic Case of Functional Sexual Genes in Lepraria (Stereocaulaceae).</title>
        <authorList>
            <person name="Doellman M."/>
            <person name="Sun Y."/>
            <person name="Barcenas-Pena A."/>
            <person name="Lumbsch H.T."/>
            <person name="Grewe F."/>
        </authorList>
    </citation>
    <scope>NUCLEOTIDE SEQUENCE [LARGE SCALE GENOMIC DNA]</scope>
    <source>
        <strain evidence="1 2">Mercado 3170</strain>
    </source>
</reference>
<name>A0ABR4A8R5_9LECA</name>
<organism evidence="1 2">
    <name type="scientific">Stereocaulon virgatum</name>
    <dbReference type="NCBI Taxonomy" id="373712"/>
    <lineage>
        <taxon>Eukaryota</taxon>
        <taxon>Fungi</taxon>
        <taxon>Dikarya</taxon>
        <taxon>Ascomycota</taxon>
        <taxon>Pezizomycotina</taxon>
        <taxon>Lecanoromycetes</taxon>
        <taxon>OSLEUM clade</taxon>
        <taxon>Lecanoromycetidae</taxon>
        <taxon>Lecanorales</taxon>
        <taxon>Lecanorineae</taxon>
        <taxon>Stereocaulaceae</taxon>
        <taxon>Stereocaulon</taxon>
    </lineage>
</organism>
<dbReference type="EMBL" id="JBEFKJ010000019">
    <property type="protein sequence ID" value="KAL2040787.1"/>
    <property type="molecule type" value="Genomic_DNA"/>
</dbReference>
<comment type="caution">
    <text evidence="1">The sequence shown here is derived from an EMBL/GenBank/DDBJ whole genome shotgun (WGS) entry which is preliminary data.</text>
</comment>
<dbReference type="Proteomes" id="UP001590950">
    <property type="component" value="Unassembled WGS sequence"/>
</dbReference>
<sequence length="101" mass="11613">MPGSWTKLRSPIVELDRQVSLFVCFTLPHDWGPKYLLRDKFSLFVKFHQDNSPTNSISMTTDLELPQSIASRNIRYDPGNIMNDDVSLRPCLHALPITRIV</sequence>
<accession>A0ABR4A8R5</accession>